<gene>
    <name evidence="1" type="ordered locus">Dred_2777</name>
</gene>
<proteinExistence type="predicted"/>
<keyword evidence="2" id="KW-1185">Reference proteome</keyword>
<dbReference type="AlphaFoldDB" id="A4J878"/>
<sequence length="139" mass="16239">MKYCSYMGTQKLRCAAFKSGGFAPTNMNVSQNWWDKYCTSGAYLQCPNYKKLREMQEEVRRSKGSKLINKETGYNNGYQNANFNQGLNQRVNVKYLKKIKINPVHAHGGIAPHFCEKPWRSTALRFRVIKSLFYLKPWK</sequence>
<dbReference type="EMBL" id="CP000612">
    <property type="protein sequence ID" value="ABO51281.1"/>
    <property type="molecule type" value="Genomic_DNA"/>
</dbReference>
<accession>A4J878</accession>
<dbReference type="KEGG" id="drm:Dred_2777"/>
<evidence type="ECO:0000313" key="1">
    <source>
        <dbReference type="EMBL" id="ABO51281.1"/>
    </source>
</evidence>
<reference evidence="1 2" key="1">
    <citation type="submission" date="2007-03" db="EMBL/GenBank/DDBJ databases">
        <title>Complete sequence of Desulfotomaculum reducens MI-1.</title>
        <authorList>
            <consortium name="US DOE Joint Genome Institute"/>
            <person name="Copeland A."/>
            <person name="Lucas S."/>
            <person name="Lapidus A."/>
            <person name="Barry K."/>
            <person name="Detter J.C."/>
            <person name="Glavina del Rio T."/>
            <person name="Hammon N."/>
            <person name="Israni S."/>
            <person name="Dalin E."/>
            <person name="Tice H."/>
            <person name="Pitluck S."/>
            <person name="Sims D."/>
            <person name="Brettin T."/>
            <person name="Bruce D."/>
            <person name="Han C."/>
            <person name="Tapia R."/>
            <person name="Schmutz J."/>
            <person name="Larimer F."/>
            <person name="Land M."/>
            <person name="Hauser L."/>
            <person name="Kyrpides N."/>
            <person name="Kim E."/>
            <person name="Tebo B.M."/>
            <person name="Richardson P."/>
        </authorList>
    </citation>
    <scope>NUCLEOTIDE SEQUENCE [LARGE SCALE GENOMIC DNA]</scope>
    <source>
        <strain evidence="1 2">MI-1</strain>
    </source>
</reference>
<protein>
    <submittedName>
        <fullName evidence="1">Uncharacterized protein</fullName>
    </submittedName>
</protein>
<organism evidence="1 2">
    <name type="scientific">Desulforamulus reducens (strain ATCC BAA-1160 / DSM 100696 / MI-1)</name>
    <name type="common">Desulfotomaculum reducens</name>
    <dbReference type="NCBI Taxonomy" id="349161"/>
    <lineage>
        <taxon>Bacteria</taxon>
        <taxon>Bacillati</taxon>
        <taxon>Bacillota</taxon>
        <taxon>Clostridia</taxon>
        <taxon>Eubacteriales</taxon>
        <taxon>Peptococcaceae</taxon>
        <taxon>Desulforamulus</taxon>
    </lineage>
</organism>
<dbReference type="Proteomes" id="UP000001556">
    <property type="component" value="Chromosome"/>
</dbReference>
<dbReference type="HOGENOM" id="CLU_1945298_0_0_9"/>
<evidence type="ECO:0000313" key="2">
    <source>
        <dbReference type="Proteomes" id="UP000001556"/>
    </source>
</evidence>
<name>A4J878_DESRM</name>